<dbReference type="Ensembl" id="ENSHBUT00000002490.1">
    <property type="protein sequence ID" value="ENSHBUP00000008114.1"/>
    <property type="gene ID" value="ENSHBUG00000009620.1"/>
</dbReference>
<dbReference type="InterPro" id="IPR016186">
    <property type="entry name" value="C-type_lectin-like/link_sf"/>
</dbReference>
<evidence type="ECO:0000256" key="5">
    <source>
        <dbReference type="ARBA" id="ARBA00022729"/>
    </source>
</evidence>
<evidence type="ECO:0000256" key="1">
    <source>
        <dbReference type="ARBA" id="ARBA00004613"/>
    </source>
</evidence>
<dbReference type="GO" id="GO:0001501">
    <property type="term" value="P:skeletal system development"/>
    <property type="evidence" value="ECO:0007669"/>
    <property type="project" value="TreeGrafter"/>
</dbReference>
<feature type="compositionally biased region" description="Basic and acidic residues" evidence="12">
    <location>
        <begin position="1401"/>
        <end position="1420"/>
    </location>
</feature>
<dbReference type="Gene3D" id="2.10.25.10">
    <property type="entry name" value="Laminin"/>
    <property type="match status" value="2"/>
</dbReference>
<dbReference type="InterPro" id="IPR050691">
    <property type="entry name" value="Hyaluronan_bind_Proteoglycan"/>
</dbReference>
<name>A0A3Q2VBF6_HAPBU</name>
<evidence type="ECO:0000256" key="9">
    <source>
        <dbReference type="ARBA" id="ARBA00023180"/>
    </source>
</evidence>
<dbReference type="SUPFAM" id="SSF57535">
    <property type="entry name" value="Complement control module/SCR domain"/>
    <property type="match status" value="1"/>
</dbReference>
<evidence type="ECO:0000256" key="6">
    <source>
        <dbReference type="ARBA" id="ARBA00022737"/>
    </source>
</evidence>
<evidence type="ECO:0000313" key="16">
    <source>
        <dbReference type="Ensembl" id="ENSHBUP00000008114.1"/>
    </source>
</evidence>
<dbReference type="PANTHER" id="PTHR22804">
    <property type="entry name" value="AGGRECAN/VERSICAN PROTEOGLYCAN"/>
    <property type="match status" value="1"/>
</dbReference>
<dbReference type="InterPro" id="IPR000152">
    <property type="entry name" value="EGF-type_Asp/Asn_hydroxyl_site"/>
</dbReference>
<organism evidence="16 17">
    <name type="scientific">Haplochromis burtoni</name>
    <name type="common">Burton's mouthbrooder</name>
    <name type="synonym">Chromis burtoni</name>
    <dbReference type="NCBI Taxonomy" id="8153"/>
    <lineage>
        <taxon>Eukaryota</taxon>
        <taxon>Metazoa</taxon>
        <taxon>Chordata</taxon>
        <taxon>Craniata</taxon>
        <taxon>Vertebrata</taxon>
        <taxon>Euteleostomi</taxon>
        <taxon>Actinopterygii</taxon>
        <taxon>Neopterygii</taxon>
        <taxon>Teleostei</taxon>
        <taxon>Neoteleostei</taxon>
        <taxon>Acanthomorphata</taxon>
        <taxon>Ovalentaria</taxon>
        <taxon>Cichlomorphae</taxon>
        <taxon>Cichliformes</taxon>
        <taxon>Cichlidae</taxon>
        <taxon>African cichlids</taxon>
        <taxon>Pseudocrenilabrinae</taxon>
        <taxon>Haplochromini</taxon>
        <taxon>Haplochromis</taxon>
    </lineage>
</organism>
<feature type="domain" description="C-type lectin" evidence="14">
    <location>
        <begin position="1996"/>
        <end position="2110"/>
    </location>
</feature>
<dbReference type="InterPro" id="IPR016187">
    <property type="entry name" value="CTDL_fold"/>
</dbReference>
<feature type="region of interest" description="Disordered" evidence="12">
    <location>
        <begin position="977"/>
        <end position="1029"/>
    </location>
</feature>
<dbReference type="FunFam" id="3.10.100.10:FF:000003">
    <property type="entry name" value="Versican core protein"/>
    <property type="match status" value="1"/>
</dbReference>
<evidence type="ECO:0000259" key="13">
    <source>
        <dbReference type="PROSITE" id="PS50026"/>
    </source>
</evidence>
<dbReference type="PROSITE" id="PS01187">
    <property type="entry name" value="EGF_CA"/>
    <property type="match status" value="1"/>
</dbReference>
<dbReference type="GO" id="GO:0010001">
    <property type="term" value="P:glial cell differentiation"/>
    <property type="evidence" value="ECO:0007669"/>
    <property type="project" value="TreeGrafter"/>
</dbReference>
<dbReference type="SMART" id="SM00034">
    <property type="entry name" value="CLECT"/>
    <property type="match status" value="1"/>
</dbReference>
<dbReference type="InterPro" id="IPR001881">
    <property type="entry name" value="EGF-like_Ca-bd_dom"/>
</dbReference>
<evidence type="ECO:0000256" key="11">
    <source>
        <dbReference type="PROSITE-ProRule" id="PRU00302"/>
    </source>
</evidence>
<keyword evidence="6" id="KW-0677">Repeat</keyword>
<feature type="disulfide bond" evidence="10">
    <location>
        <begin position="1973"/>
        <end position="1982"/>
    </location>
</feature>
<dbReference type="CDD" id="cd00054">
    <property type="entry name" value="EGF_CA"/>
    <property type="match status" value="2"/>
</dbReference>
<comment type="subcellular location">
    <subcellularLocation>
        <location evidence="1">Secreted</location>
    </subcellularLocation>
</comment>
<keyword evidence="9" id="KW-0325">Glycoprotein</keyword>
<dbReference type="PROSITE" id="PS00010">
    <property type="entry name" value="ASX_HYDROXYL"/>
    <property type="match status" value="1"/>
</dbReference>
<feature type="disulfide bond" evidence="10">
    <location>
        <begin position="1935"/>
        <end position="1944"/>
    </location>
</feature>
<dbReference type="GO" id="GO:0045202">
    <property type="term" value="C:synapse"/>
    <property type="evidence" value="ECO:0007669"/>
    <property type="project" value="TreeGrafter"/>
</dbReference>
<keyword evidence="8 10" id="KW-1015">Disulfide bond</keyword>
<keyword evidence="7" id="KW-0106">Calcium</keyword>
<dbReference type="InterPro" id="IPR033987">
    <property type="entry name" value="CSPG_CTLD"/>
</dbReference>
<evidence type="ECO:0000256" key="8">
    <source>
        <dbReference type="ARBA" id="ARBA00023157"/>
    </source>
</evidence>
<evidence type="ECO:0000256" key="10">
    <source>
        <dbReference type="PROSITE-ProRule" id="PRU00076"/>
    </source>
</evidence>
<dbReference type="PROSITE" id="PS50923">
    <property type="entry name" value="SUSHI"/>
    <property type="match status" value="1"/>
</dbReference>
<dbReference type="Gene3D" id="3.10.100.10">
    <property type="entry name" value="Mannose-Binding Protein A, subunit A"/>
    <property type="match status" value="1"/>
</dbReference>
<dbReference type="SMART" id="SM00179">
    <property type="entry name" value="EGF_CA"/>
    <property type="match status" value="2"/>
</dbReference>
<evidence type="ECO:0000256" key="2">
    <source>
        <dbReference type="ARBA" id="ARBA00022525"/>
    </source>
</evidence>
<dbReference type="Pfam" id="PF00059">
    <property type="entry name" value="Lectin_C"/>
    <property type="match status" value="1"/>
</dbReference>
<dbReference type="FunFam" id="2.10.25.10:FF:000012">
    <property type="entry name" value="Delta-like protein"/>
    <property type="match status" value="1"/>
</dbReference>
<dbReference type="InterPro" id="IPR000436">
    <property type="entry name" value="Sushi_SCR_CCP_dom"/>
</dbReference>
<evidence type="ECO:0000259" key="15">
    <source>
        <dbReference type="PROSITE" id="PS50923"/>
    </source>
</evidence>
<dbReference type="InterPro" id="IPR000742">
    <property type="entry name" value="EGF"/>
</dbReference>
<dbReference type="GO" id="GO:0005615">
    <property type="term" value="C:extracellular space"/>
    <property type="evidence" value="ECO:0007669"/>
    <property type="project" value="TreeGrafter"/>
</dbReference>
<dbReference type="PROSITE" id="PS50041">
    <property type="entry name" value="C_TYPE_LECTIN_2"/>
    <property type="match status" value="1"/>
</dbReference>
<reference evidence="16" key="1">
    <citation type="submission" date="2025-08" db="UniProtKB">
        <authorList>
            <consortium name="Ensembl"/>
        </authorList>
    </citation>
    <scope>IDENTIFICATION</scope>
</reference>
<keyword evidence="4 11" id="KW-0768">Sushi</keyword>
<feature type="compositionally biased region" description="Low complexity" evidence="12">
    <location>
        <begin position="993"/>
        <end position="1009"/>
    </location>
</feature>
<feature type="region of interest" description="Disordered" evidence="12">
    <location>
        <begin position="665"/>
        <end position="701"/>
    </location>
</feature>
<feature type="compositionally biased region" description="Polar residues" evidence="12">
    <location>
        <begin position="549"/>
        <end position="585"/>
    </location>
</feature>
<feature type="compositionally biased region" description="Polar residues" evidence="12">
    <location>
        <begin position="1466"/>
        <end position="1477"/>
    </location>
</feature>
<feature type="region of interest" description="Disordered" evidence="12">
    <location>
        <begin position="441"/>
        <end position="462"/>
    </location>
</feature>
<feature type="compositionally biased region" description="Low complexity" evidence="12">
    <location>
        <begin position="1161"/>
        <end position="1172"/>
    </location>
</feature>
<dbReference type="InterPro" id="IPR035976">
    <property type="entry name" value="Sushi/SCR/CCP_sf"/>
</dbReference>
<dbReference type="SUPFAM" id="SSF56436">
    <property type="entry name" value="C-type lectin-like"/>
    <property type="match status" value="1"/>
</dbReference>
<feature type="compositionally biased region" description="Polar residues" evidence="12">
    <location>
        <begin position="1203"/>
        <end position="1217"/>
    </location>
</feature>
<feature type="compositionally biased region" description="Polar residues" evidence="12">
    <location>
        <begin position="91"/>
        <end position="108"/>
    </location>
</feature>
<keyword evidence="17" id="KW-1185">Reference proteome</keyword>
<feature type="compositionally biased region" description="Basic and acidic residues" evidence="12">
    <location>
        <begin position="450"/>
        <end position="459"/>
    </location>
</feature>
<feature type="compositionally biased region" description="Low complexity" evidence="12">
    <location>
        <begin position="1755"/>
        <end position="1768"/>
    </location>
</feature>
<feature type="compositionally biased region" description="Polar residues" evidence="12">
    <location>
        <begin position="67"/>
        <end position="82"/>
    </location>
</feature>
<evidence type="ECO:0000256" key="7">
    <source>
        <dbReference type="ARBA" id="ARBA00022837"/>
    </source>
</evidence>
<feature type="domain" description="EGF-like" evidence="13">
    <location>
        <begin position="1947"/>
        <end position="1983"/>
    </location>
</feature>
<dbReference type="Gene3D" id="2.10.70.10">
    <property type="entry name" value="Complement Module, domain 1"/>
    <property type="match status" value="1"/>
</dbReference>
<evidence type="ECO:0000256" key="12">
    <source>
        <dbReference type="SAM" id="MobiDB-lite"/>
    </source>
</evidence>
<evidence type="ECO:0000259" key="14">
    <source>
        <dbReference type="PROSITE" id="PS50041"/>
    </source>
</evidence>
<evidence type="ECO:0000313" key="17">
    <source>
        <dbReference type="Proteomes" id="UP000264840"/>
    </source>
</evidence>
<dbReference type="GeneTree" id="ENSGT00940000156102"/>
<feature type="region of interest" description="Disordered" evidence="12">
    <location>
        <begin position="67"/>
        <end position="108"/>
    </location>
</feature>
<feature type="region of interest" description="Disordered" evidence="12">
    <location>
        <begin position="1153"/>
        <end position="1219"/>
    </location>
</feature>
<dbReference type="InterPro" id="IPR001304">
    <property type="entry name" value="C-type_lectin-like"/>
</dbReference>
<feature type="region of interest" description="Disordered" evidence="12">
    <location>
        <begin position="1466"/>
        <end position="1531"/>
    </location>
</feature>
<feature type="region of interest" description="Disordered" evidence="12">
    <location>
        <begin position="493"/>
        <end position="612"/>
    </location>
</feature>
<feature type="region of interest" description="Disordered" evidence="12">
    <location>
        <begin position="1394"/>
        <end position="1420"/>
    </location>
</feature>
<evidence type="ECO:0000256" key="3">
    <source>
        <dbReference type="ARBA" id="ARBA00022536"/>
    </source>
</evidence>
<comment type="caution">
    <text evidence="10">Lacks conserved residue(s) required for the propagation of feature annotation.</text>
</comment>
<dbReference type="Proteomes" id="UP000264840">
    <property type="component" value="Unplaced"/>
</dbReference>
<dbReference type="PROSITE" id="PS00615">
    <property type="entry name" value="C_TYPE_LECTIN_1"/>
    <property type="match status" value="1"/>
</dbReference>
<feature type="compositionally biased region" description="Polar residues" evidence="12">
    <location>
        <begin position="677"/>
        <end position="694"/>
    </location>
</feature>
<feature type="compositionally biased region" description="Polar residues" evidence="12">
    <location>
        <begin position="1485"/>
        <end position="1494"/>
    </location>
</feature>
<dbReference type="CDD" id="cd03588">
    <property type="entry name" value="CLECT_CSPGs"/>
    <property type="match status" value="1"/>
</dbReference>
<feature type="compositionally biased region" description="Low complexity" evidence="12">
    <location>
        <begin position="665"/>
        <end position="676"/>
    </location>
</feature>
<accession>A0A3Q2VBF6</accession>
<feature type="domain" description="Sushi" evidence="15">
    <location>
        <begin position="2114"/>
        <end position="2174"/>
    </location>
</feature>
<dbReference type="FunFam" id="2.10.70.10:FF:000003">
    <property type="entry name" value="Versican core protein"/>
    <property type="match status" value="1"/>
</dbReference>
<feature type="region of interest" description="Disordered" evidence="12">
    <location>
        <begin position="1289"/>
        <end position="1328"/>
    </location>
</feature>
<feature type="region of interest" description="Disordered" evidence="12">
    <location>
        <begin position="1739"/>
        <end position="1770"/>
    </location>
</feature>
<dbReference type="Pfam" id="PF00084">
    <property type="entry name" value="Sushi"/>
    <property type="match status" value="1"/>
</dbReference>
<feature type="region of interest" description="Disordered" evidence="12">
    <location>
        <begin position="1850"/>
        <end position="1896"/>
    </location>
</feature>
<dbReference type="SMART" id="SM00032">
    <property type="entry name" value="CCP"/>
    <property type="match status" value="1"/>
</dbReference>
<keyword evidence="3 10" id="KW-0245">EGF-like domain</keyword>
<keyword evidence="2" id="KW-0964">Secreted</keyword>
<dbReference type="PROSITE" id="PS50026">
    <property type="entry name" value="EGF_3"/>
    <property type="match status" value="2"/>
</dbReference>
<dbReference type="PROSITE" id="PS00022">
    <property type="entry name" value="EGF_1"/>
    <property type="match status" value="2"/>
</dbReference>
<evidence type="ECO:0000256" key="4">
    <source>
        <dbReference type="ARBA" id="ARBA00022659"/>
    </source>
</evidence>
<dbReference type="STRING" id="8153.ENSHBUP00000008114"/>
<dbReference type="SMART" id="SM00181">
    <property type="entry name" value="EGF"/>
    <property type="match status" value="2"/>
</dbReference>
<dbReference type="InterPro" id="IPR018097">
    <property type="entry name" value="EGF_Ca-bd_CS"/>
</dbReference>
<dbReference type="GO" id="GO:0072534">
    <property type="term" value="C:perineuronal net"/>
    <property type="evidence" value="ECO:0007669"/>
    <property type="project" value="TreeGrafter"/>
</dbReference>
<protein>
    <submittedName>
        <fullName evidence="16">Versican</fullName>
    </submittedName>
</protein>
<sequence length="2224" mass="239552">MDSFASFSPSTMKSETTSFPSATDTDFSGDSTTVFPEVSSIITTTVLSSDTSKGAFTSSSSVFSTQRPISVSSGTQKSVTTSKFDEYSLTPEESSFLTSTEEGSGDQTSEMIRNLTALPTASSLFTTEKSTATPADVYSSALSDQTEKTSVSPLTDKTMTYLDTTPMDVERSSDDTTDILNASSVFSDVSPSVSSTVESMPLSLAVTQHVDTDAMSSGTDKYYTTTAIDETNSFTEEWSSHDEITHIPAFVNAVPPSFSSLSTMAPTSSPVAELDIPLISHPEKTLLYPLTDNTVLSPEPFTLTDQTVDMFTLSSFSDTTSTETTEMVTTRNTVAFDFMTTTSTSAPSTTFSDSQRTHTSFTATVENLKTLTHSTMISPHEFMTGQSTDAPLFSATTQFESEAGHFPDPDFSGDYTSTYTDETAPEQPSVESATLAVTTFSPSNTPVFTGEEHSSDREFTTATSSPYTLKTFRPMAIPSITPMMTSAYNDMDNSGSFPQDFDLDSSQDGSGEGILIETATKPYKEFKVQTDETETDETQSTSDMVSVAFSPQSSTQVTKEFISPTQSPSMMSPEIYTSDQGSGVTDQDEWSGDDSSGSSSTRVPERESSGVLDSTISSAVINSVFPEDSDPGGHTTDVLITVKDTGLSVLPTTKPRIIGATHESTSFTSTESTGHSIFSTEKPTSTAKRLNESGTADVPKSTAPAASLYTTEKSYTSTEYAITSKKSTPKPDFTLTEVESSGNQTTVKFTLKPSVMETATFSETAGETKGFATATPTSDNRVFSQESKITPATDHPLSSTEKDEVAVAEHTTESPSTALPSHTTDALIYNHTVVDFSTESLSSEHKQDEFTSTSAPVPTVIYHSVTDQQVEIITPDRSQAKTRLTEQTPTIVLDASKTSTSTSIIFIEDTQQEDKLFSGVTDSMREDSYSTELITKDDTITDADTMSVVPSSSFYPTILTEEAGGVTAITITQKLEVTEEPEGSGTVGDTFLSPTPTSASDTSSASTSSEYLFTSESSPVKDVSSEETSSEVNVTRLAQATQDTSVSTQSSSGEIYDVTTTHKVFSFETTKPISDQFQGDTTEISTSSSFSSQMLMETADSTSVTLVTSEDYVVTTVKKEKYTTASPVILTATSHSITDKTLSSSVFTQTTKPSVTVAPVSTKSGTMKSTSKTSDDDSSGDSDDFARESSEKPSASSLESWMTEKTSTPSSLFSTEQARSEIMPTPHTGISSEKNVPATVSPVLSSEKLSTAMVVTAQTALTVTTLKGEISSSSDSDIQKTSPHAIITSSHMGTGAEPVGVESTTPKPPSEEEEETIATDTRSPAVSSAVDASLEISGEETYSFSFETKRTPSSGVSSVSTTETEGLVFTSEITDQSPKMITEPALTILASTTEKPAVVSTERDTSTDEDSSRYAKTPVKSEERFISTGTSIIISTAGSSEMGLSTLGSDSVTPSLSTVKKTMITSTLSTQPASSQTDESESFEETSGQTSHEVFSTAAHATQPPAVTRSIESLNTSTSFESEPKESQNAAITSTAISETTVMITTIPTSNVPSTPSQPDVVIQLDSTLSPLQPLTTPMELFEQAKSEITLTHRPNPGLSHDISLTTNRPVFANHVTSQTAVSTVAPAFVSEDGRVSVADGTVEPAVDQVSSGATTHLSLTDPQPDYEALNPYVVAADPLYNQTLENDTVLISTPPSVAQTPDSKVMAEAIMVTASTTISRKSVSTLQENSMTTASVVKLGDDESPSVPNDKAESGSVSSGISSPSFDDVSDELMTTKAPKIISIEQALSPDEIKKVFKVNATEASKKEGVDVTFGKGDIGVSPYTEIPTSTQFKTVSPAQVQNQLGTIASTTPSTFSEQDQKQGSDMTAPPSVIEGKPSIKEEETTTPPNRGFDLGHTVVGETMEISGIDSCTEDVCLNGGSCLRIGSTYTCHCAPGFSGHQCEIDIDECESNPCRNGGTCVDGLASFTCVCLPSYAGLFCEEDTETCDYGWHKFQGHCYKYFPQRKNWDTAERECRINGAHLTSILSHEEQQYVNRLGQDYQWIGLNDKMYDNDFRWTDGCPMQYENWRPNQPDSFFSAGEDCVVMIWHEDGQWNDVPCNYHLTFTCKKGTVACSQPPVVENARSFGKTRERYEINSLVRYQCRIGFIQRHVPTIRCRGNGRWDIPKISCMNPSSYQRTFIRRHQHNSLYSIHNFNNWQDESFHFRHQLRPGRRHKIEHKWK</sequence>
<reference evidence="16" key="2">
    <citation type="submission" date="2025-09" db="UniProtKB">
        <authorList>
            <consortium name="Ensembl"/>
        </authorList>
    </citation>
    <scope>IDENTIFICATION</scope>
</reference>
<keyword evidence="5" id="KW-0732">Signal</keyword>
<dbReference type="CDD" id="cd00033">
    <property type="entry name" value="CCP"/>
    <property type="match status" value="1"/>
</dbReference>
<dbReference type="GO" id="GO:0007417">
    <property type="term" value="P:central nervous system development"/>
    <property type="evidence" value="ECO:0007669"/>
    <property type="project" value="TreeGrafter"/>
</dbReference>
<feature type="disulfide bond" evidence="11">
    <location>
        <begin position="2116"/>
        <end position="2159"/>
    </location>
</feature>
<dbReference type="Pfam" id="PF00008">
    <property type="entry name" value="EGF"/>
    <property type="match status" value="2"/>
</dbReference>
<dbReference type="FunFam" id="2.10.25.10:FF:000006">
    <property type="entry name" value="Versican core protein-like isoform 1"/>
    <property type="match status" value="1"/>
</dbReference>
<feature type="disulfide bond" evidence="11">
    <location>
        <begin position="2145"/>
        <end position="2172"/>
    </location>
</feature>
<dbReference type="GO" id="GO:0005509">
    <property type="term" value="F:calcium ion binding"/>
    <property type="evidence" value="ECO:0007669"/>
    <property type="project" value="InterPro"/>
</dbReference>
<dbReference type="PANTHER" id="PTHR22804:SF54">
    <property type="match status" value="1"/>
</dbReference>
<dbReference type="OMA" id="EITSTPM"/>
<dbReference type="GO" id="GO:0002052">
    <property type="term" value="P:positive regulation of neuroblast proliferation"/>
    <property type="evidence" value="ECO:0007669"/>
    <property type="project" value="TreeGrafter"/>
</dbReference>
<dbReference type="PROSITE" id="PS01186">
    <property type="entry name" value="EGF_2"/>
    <property type="match status" value="1"/>
</dbReference>
<feature type="region of interest" description="Disordered" evidence="12">
    <location>
        <begin position="1"/>
        <end position="30"/>
    </location>
</feature>
<dbReference type="SUPFAM" id="SSF57196">
    <property type="entry name" value="EGF/Laminin"/>
    <property type="match status" value="1"/>
</dbReference>
<feature type="compositionally biased region" description="Polar residues" evidence="12">
    <location>
        <begin position="1510"/>
        <end position="1521"/>
    </location>
</feature>
<dbReference type="InterPro" id="IPR018378">
    <property type="entry name" value="C-type_lectin_CS"/>
</dbReference>
<feature type="domain" description="EGF-like" evidence="13">
    <location>
        <begin position="1909"/>
        <end position="1945"/>
    </location>
</feature>
<feature type="compositionally biased region" description="Polar residues" evidence="12">
    <location>
        <begin position="1850"/>
        <end position="1867"/>
    </location>
</feature>
<proteinExistence type="predicted"/>